<keyword evidence="1" id="KW-0472">Membrane</keyword>
<dbReference type="Gene3D" id="3.90.550.10">
    <property type="entry name" value="Spore Coat Polysaccharide Biosynthesis Protein SpsA, Chain A"/>
    <property type="match status" value="1"/>
</dbReference>
<dbReference type="SUPFAM" id="SSF53448">
    <property type="entry name" value="Nucleotide-diphospho-sugar transferases"/>
    <property type="match status" value="1"/>
</dbReference>
<gene>
    <name evidence="3" type="ORF">A2840_02525</name>
</gene>
<dbReference type="InterPro" id="IPR029044">
    <property type="entry name" value="Nucleotide-diphossugar_trans"/>
</dbReference>
<keyword evidence="1" id="KW-1133">Transmembrane helix</keyword>
<comment type="caution">
    <text evidence="3">The sequence shown here is derived from an EMBL/GenBank/DDBJ whole genome shotgun (WGS) entry which is preliminary data.</text>
</comment>
<dbReference type="Proteomes" id="UP000178385">
    <property type="component" value="Unassembled WGS sequence"/>
</dbReference>
<dbReference type="Pfam" id="PF00535">
    <property type="entry name" value="Glycos_transf_2"/>
    <property type="match status" value="1"/>
</dbReference>
<proteinExistence type="predicted"/>
<sequence>MQNTKKHSISVVLPCLNEEETLGASIEKAKEGITRAGLNGEVIIADNGSQDHSVEVAKKAGARVVEVKRRGYGAALMGGFAAAKGDLLVMGDADDTYDFREIPLLYKKYLEGYDFVSGNRLKGNIDPKAMPFIHRYIGVPALTLALNLFFWTGIWDGHCGLRLFSKKAYLLMRLNSPGMEFASEMLMKTKKAGLKMAEVPVSYGSRHTKSYSKLNTFRDGFRHLGLILAYAFGIKT</sequence>
<evidence type="ECO:0000313" key="3">
    <source>
        <dbReference type="EMBL" id="OGY46190.1"/>
    </source>
</evidence>
<evidence type="ECO:0000256" key="1">
    <source>
        <dbReference type="SAM" id="Phobius"/>
    </source>
</evidence>
<dbReference type="CDD" id="cd04179">
    <property type="entry name" value="DPM_DPG-synthase_like"/>
    <property type="match status" value="1"/>
</dbReference>
<accession>A0A1G1Y348</accession>
<feature type="domain" description="Glycosyltransferase 2-like" evidence="2">
    <location>
        <begin position="10"/>
        <end position="169"/>
    </location>
</feature>
<dbReference type="PANTHER" id="PTHR48090">
    <property type="entry name" value="UNDECAPRENYL-PHOSPHATE 4-DEOXY-4-FORMAMIDO-L-ARABINOSE TRANSFERASE-RELATED"/>
    <property type="match status" value="1"/>
</dbReference>
<feature type="transmembrane region" description="Helical" evidence="1">
    <location>
        <begin position="136"/>
        <end position="155"/>
    </location>
</feature>
<evidence type="ECO:0000259" key="2">
    <source>
        <dbReference type="Pfam" id="PF00535"/>
    </source>
</evidence>
<organism evidence="3 4">
    <name type="scientific">Candidatus Buchananbacteria bacterium RIFCSPHIGHO2_01_FULL_47_11b</name>
    <dbReference type="NCBI Taxonomy" id="1797537"/>
    <lineage>
        <taxon>Bacteria</taxon>
        <taxon>Candidatus Buchananiibacteriota</taxon>
    </lineage>
</organism>
<dbReference type="InterPro" id="IPR001173">
    <property type="entry name" value="Glyco_trans_2-like"/>
</dbReference>
<reference evidence="3 4" key="1">
    <citation type="journal article" date="2016" name="Nat. Commun.">
        <title>Thousands of microbial genomes shed light on interconnected biogeochemical processes in an aquifer system.</title>
        <authorList>
            <person name="Anantharaman K."/>
            <person name="Brown C.T."/>
            <person name="Hug L.A."/>
            <person name="Sharon I."/>
            <person name="Castelle C.J."/>
            <person name="Probst A.J."/>
            <person name="Thomas B.C."/>
            <person name="Singh A."/>
            <person name="Wilkins M.J."/>
            <person name="Karaoz U."/>
            <person name="Brodie E.L."/>
            <person name="Williams K.H."/>
            <person name="Hubbard S.S."/>
            <person name="Banfield J.F."/>
        </authorList>
    </citation>
    <scope>NUCLEOTIDE SEQUENCE [LARGE SCALE GENOMIC DNA]</scope>
</reference>
<evidence type="ECO:0000313" key="4">
    <source>
        <dbReference type="Proteomes" id="UP000178385"/>
    </source>
</evidence>
<name>A0A1G1Y348_9BACT</name>
<dbReference type="PANTHER" id="PTHR48090:SF7">
    <property type="entry name" value="RFBJ PROTEIN"/>
    <property type="match status" value="1"/>
</dbReference>
<dbReference type="EMBL" id="MHIG01000035">
    <property type="protein sequence ID" value="OGY46190.1"/>
    <property type="molecule type" value="Genomic_DNA"/>
</dbReference>
<protein>
    <recommendedName>
        <fullName evidence="2">Glycosyltransferase 2-like domain-containing protein</fullName>
    </recommendedName>
</protein>
<dbReference type="InterPro" id="IPR050256">
    <property type="entry name" value="Glycosyltransferase_2"/>
</dbReference>
<keyword evidence="1" id="KW-0812">Transmembrane</keyword>
<dbReference type="AlphaFoldDB" id="A0A1G1Y348"/>